<keyword evidence="1" id="KW-0175">Coiled coil</keyword>
<evidence type="ECO:0000256" key="2">
    <source>
        <dbReference type="SAM" id="MobiDB-lite"/>
    </source>
</evidence>
<gene>
    <name evidence="3" type="ORF">PSON_ATCC_30995.1.T1710057</name>
</gene>
<evidence type="ECO:0000313" key="4">
    <source>
        <dbReference type="Proteomes" id="UP000692954"/>
    </source>
</evidence>
<protein>
    <submittedName>
        <fullName evidence="3">Uncharacterized protein</fullName>
    </submittedName>
</protein>
<feature type="coiled-coil region" evidence="1">
    <location>
        <begin position="1189"/>
        <end position="1423"/>
    </location>
</feature>
<comment type="caution">
    <text evidence="3">The sequence shown here is derived from an EMBL/GenBank/DDBJ whole genome shotgun (WGS) entry which is preliminary data.</text>
</comment>
<keyword evidence="4" id="KW-1185">Reference proteome</keyword>
<feature type="coiled-coil region" evidence="1">
    <location>
        <begin position="691"/>
        <end position="742"/>
    </location>
</feature>
<feature type="coiled-coil region" evidence="1">
    <location>
        <begin position="1116"/>
        <end position="1157"/>
    </location>
</feature>
<dbReference type="PANTHER" id="PTHR43941">
    <property type="entry name" value="STRUCTURAL MAINTENANCE OF CHROMOSOMES PROTEIN 2"/>
    <property type="match status" value="1"/>
</dbReference>
<name>A0A8S1RG16_9CILI</name>
<feature type="coiled-coil region" evidence="1">
    <location>
        <begin position="344"/>
        <end position="537"/>
    </location>
</feature>
<feature type="coiled-coil region" evidence="1">
    <location>
        <begin position="774"/>
        <end position="868"/>
    </location>
</feature>
<feature type="coiled-coil region" evidence="1">
    <location>
        <begin position="45"/>
        <end position="210"/>
    </location>
</feature>
<feature type="region of interest" description="Disordered" evidence="2">
    <location>
        <begin position="1442"/>
        <end position="1477"/>
    </location>
</feature>
<feature type="compositionally biased region" description="Polar residues" evidence="2">
    <location>
        <begin position="1442"/>
        <end position="1452"/>
    </location>
</feature>
<feature type="coiled-coil region" evidence="1">
    <location>
        <begin position="897"/>
        <end position="1070"/>
    </location>
</feature>
<dbReference type="EMBL" id="CAJJDN010000171">
    <property type="protein sequence ID" value="CAD8126878.1"/>
    <property type="molecule type" value="Genomic_DNA"/>
</dbReference>
<evidence type="ECO:0000256" key="1">
    <source>
        <dbReference type="SAM" id="Coils"/>
    </source>
</evidence>
<dbReference type="OrthoDB" id="1926336at2759"/>
<evidence type="ECO:0000313" key="3">
    <source>
        <dbReference type="EMBL" id="CAD8126878.1"/>
    </source>
</evidence>
<feature type="coiled-coil region" evidence="1">
    <location>
        <begin position="238"/>
        <end position="314"/>
    </location>
</feature>
<organism evidence="3 4">
    <name type="scientific">Paramecium sonneborni</name>
    <dbReference type="NCBI Taxonomy" id="65129"/>
    <lineage>
        <taxon>Eukaryota</taxon>
        <taxon>Sar</taxon>
        <taxon>Alveolata</taxon>
        <taxon>Ciliophora</taxon>
        <taxon>Intramacronucleata</taxon>
        <taxon>Oligohymenophorea</taxon>
        <taxon>Peniculida</taxon>
        <taxon>Parameciidae</taxon>
        <taxon>Paramecium</taxon>
    </lineage>
</organism>
<proteinExistence type="predicted"/>
<reference evidence="3" key="1">
    <citation type="submission" date="2021-01" db="EMBL/GenBank/DDBJ databases">
        <authorList>
            <consortium name="Genoscope - CEA"/>
            <person name="William W."/>
        </authorList>
    </citation>
    <scope>NUCLEOTIDE SEQUENCE</scope>
</reference>
<sequence>MAENTMQQKTEGDERPSVYMGQEMEGEKIIYKNVRKAKIPNTADIAYCEIRITELQAELDASREQVFKLEQQQDVYVTYEQTINQLQERNQILHDENKQLNLLLRTRTKELDVAKFKILEYESLLERLRDIEQDYNNVYDQLQARDKELKELTEKYGQLELKQSQQKVLELDNFDLQNKITNLQNDLNVYKDRNIKLETERKRLADLKSEVTTSSKIEITKSETSVSQVITQQSNQDYTKFKTQLQEQQDLLNQMKNAIQEKDHRLGLLNNELTKLQETLANKNEQLSSLQQQLDQSDNKLKELQSKVEQQNTKPTTIIKTVEKLIKITPTDPDQEKVKLASELERANYEIERYKFELSQLQSKLETQEKIISDLSRDVRQIISLNEEIELLKIDKANLLNTLNQKEQDLDFTLNLLNQKTLELQNLDKLKFNLAFAEDQIQTKQREIISLKRRVGDVENSNNQLKQLQPELRSAKKLIEELKSENENLDQQNKQLKANLMDAEVVINQLKKLEQRIKALQNTNSSLRQEMTQTLTESEQWRQKYNQGCSEITRLQRLLEVNQQRQSILNEQNKNFKNEFEIPHIKVDPLPIPQRITKQIIQDDSQIVKLKNNLVAVELQLESVYRNKILEQQTYQSQIDEINSKYQLKKGESEAWKQKYLKSEQENVKLMNINEKYTVLLQKYDSQDVIIQSLNEKLKQQSQELEKSRSDVFQLHLQLSQLDVLVQERNQFKQRADAYYQEIQNQYKQIPILKAQVLDLTRQLKLAEIPIIQVAQKTDAIEKLRQQNVELESKIDDTLEDQIHELEQGNQVLRQELTKQIEINAQLIKDLSNSNRKKQDLLIELQLLQALEIDYQQLKIAYLNKQKENDKIKMQSDQIEFKQRDLENGLHSSTQLGLEQKNEIEKLRERSNNYKDQVNGLLIKVNSLEQLNNDYKFKLEMFPELQEKVNQQSKQIEDLQKTLQKLNEIKDEMTAKCTLQQVKLQSLGPLQSKIESLQLILEERQRQLDLWQRKALELEDSKSKLNQEWRKKYDAVEVQLRNQKELDQILKQQEHDINDLINQNTQLNVQNKELSVSNQLLNKDLDQRDIEIKRLSAIETDFRKLNENLLIELQRIADLTDKLQIAQNQYDAAKRDQERLENKCAMMSSEIERLSLMVKNKNIEIEGNKAIQHQNQQQIDQVQPIFVENKRLFDELNNVLKSNEELKLQSIQLQKQIDELKSIINNGGNYENQLKDDLDQLEQILKQKDNEITEIKQLLRQSEHQVKDIKRDDQQWIDQQAEKEKLTNQLNYVNELLNSKNAENEQLSKQNHQLQSKLLDNQKLDFEHLELALNTRDKVIEEWKGKFQRLSQDLQKVIEDKVELENRFSTVDLEIERWKRKANSNQAEIEMLRVTIDQLNDEIERLNKNTSDLLNENDSWRHKYGNLQQLIPQMVHHQPNPETQAYQVTPGNSFRIPPGTERNQGSFRNQPPPLDSRRSFRRATTIGLTKP</sequence>
<accession>A0A8S1RG16</accession>
<dbReference type="Proteomes" id="UP000692954">
    <property type="component" value="Unassembled WGS sequence"/>
</dbReference>